<sequence length="149" mass="15801">MSIHDRKTRVGVYLALAVSLAACSGGPTPRVQSTPPEQTQASPAPRGATGSAHIAMQVQRVKPLPAATALIAQSRVALQEGAVQRAWQLAEQAQRISPQAAEVYLVMAEVRLAEGSKAQARYLLQKARSLAGQDARLLARIGDLSQQAQ</sequence>
<evidence type="ECO:0000313" key="2">
    <source>
        <dbReference type="EMBL" id="XDT71887.1"/>
    </source>
</evidence>
<dbReference type="Gene3D" id="1.25.40.10">
    <property type="entry name" value="Tetratricopeptide repeat domain"/>
    <property type="match status" value="1"/>
</dbReference>
<protein>
    <recommendedName>
        <fullName evidence="3">Tetratricopeptide repeat protein</fullName>
    </recommendedName>
</protein>
<proteinExistence type="predicted"/>
<accession>A0AB39UUD6</accession>
<dbReference type="KEGG" id="tcd:AAIA72_13910"/>
<name>A0AB39UUD6_9GAMM</name>
<dbReference type="PROSITE" id="PS51257">
    <property type="entry name" value="PROKAR_LIPOPROTEIN"/>
    <property type="match status" value="1"/>
</dbReference>
<organism evidence="2">
    <name type="scientific">Thermohahella caldifontis</name>
    <dbReference type="NCBI Taxonomy" id="3142973"/>
    <lineage>
        <taxon>Bacteria</taxon>
        <taxon>Pseudomonadati</taxon>
        <taxon>Pseudomonadota</taxon>
        <taxon>Gammaproteobacteria</taxon>
        <taxon>Oceanospirillales</taxon>
        <taxon>Hahellaceae</taxon>
        <taxon>Thermohahella</taxon>
    </lineage>
</organism>
<gene>
    <name evidence="2" type="ORF">AAIA72_13910</name>
</gene>
<feature type="compositionally biased region" description="Polar residues" evidence="1">
    <location>
        <begin position="30"/>
        <end position="42"/>
    </location>
</feature>
<dbReference type="EMBL" id="CP154858">
    <property type="protein sequence ID" value="XDT71887.1"/>
    <property type="molecule type" value="Genomic_DNA"/>
</dbReference>
<reference evidence="2" key="1">
    <citation type="submission" date="2024-05" db="EMBL/GenBank/DDBJ databases">
        <title>Genome sequencing of novel strain.</title>
        <authorList>
            <person name="Ganbat D."/>
            <person name="Ganbat S."/>
            <person name="Lee S.-J."/>
        </authorList>
    </citation>
    <scope>NUCLEOTIDE SEQUENCE</scope>
    <source>
        <strain evidence="2">SMD15-11</strain>
    </source>
</reference>
<dbReference type="SUPFAM" id="SSF48452">
    <property type="entry name" value="TPR-like"/>
    <property type="match status" value="1"/>
</dbReference>
<evidence type="ECO:0008006" key="3">
    <source>
        <dbReference type="Google" id="ProtNLM"/>
    </source>
</evidence>
<dbReference type="InterPro" id="IPR011990">
    <property type="entry name" value="TPR-like_helical_dom_sf"/>
</dbReference>
<dbReference type="RefSeq" id="WP_369600911.1">
    <property type="nucleotide sequence ID" value="NZ_CP154858.1"/>
</dbReference>
<feature type="region of interest" description="Disordered" evidence="1">
    <location>
        <begin position="25"/>
        <end position="52"/>
    </location>
</feature>
<evidence type="ECO:0000256" key="1">
    <source>
        <dbReference type="SAM" id="MobiDB-lite"/>
    </source>
</evidence>
<dbReference type="AlphaFoldDB" id="A0AB39UUD6"/>